<dbReference type="InterPro" id="IPR010181">
    <property type="entry name" value="CGCAxxGCC_motif"/>
</dbReference>
<keyword evidence="2" id="KW-1185">Reference proteome</keyword>
<organism evidence="1 2">
    <name type="scientific">Fusibacillus kribbianus</name>
    <dbReference type="NCBI Taxonomy" id="3044208"/>
    <lineage>
        <taxon>Bacteria</taxon>
        <taxon>Bacillati</taxon>
        <taxon>Bacillota</taxon>
        <taxon>Clostridia</taxon>
        <taxon>Lachnospirales</taxon>
        <taxon>Lachnospiraceae</taxon>
        <taxon>Fusibacillus</taxon>
    </lineage>
</organism>
<comment type="caution">
    <text evidence="1">The sequence shown here is derived from an EMBL/GenBank/DDBJ whole genome shotgun (WGS) entry which is preliminary data.</text>
</comment>
<dbReference type="AlphaFoldDB" id="A0AAP4B9K2"/>
<accession>A0AAP4B9K2</accession>
<protein>
    <submittedName>
        <fullName evidence="1">C-GCAxxG-C-C family protein</fullName>
    </submittedName>
</protein>
<dbReference type="Pfam" id="PF09719">
    <property type="entry name" value="C_GCAxxG_C_C"/>
    <property type="match status" value="1"/>
</dbReference>
<reference evidence="1 2" key="1">
    <citation type="submission" date="2023-05" db="EMBL/GenBank/DDBJ databases">
        <title>[ruminococcus] sp. nov., isolated from a pig farm feces dump.</title>
        <authorList>
            <person name="Chang Y.-H."/>
        </authorList>
    </citation>
    <scope>NUCLEOTIDE SEQUENCE [LARGE SCALE GENOMIC DNA]</scope>
    <source>
        <strain evidence="1 2">YH-rum2234</strain>
    </source>
</reference>
<dbReference type="NCBIfam" id="TIGR01909">
    <property type="entry name" value="C_GCAxxG_C_C"/>
    <property type="match status" value="1"/>
</dbReference>
<dbReference type="EMBL" id="JASGBQ010000009">
    <property type="protein sequence ID" value="MDI9242234.1"/>
    <property type="molecule type" value="Genomic_DNA"/>
</dbReference>
<dbReference type="Proteomes" id="UP001300383">
    <property type="component" value="Unassembled WGS sequence"/>
</dbReference>
<evidence type="ECO:0000313" key="1">
    <source>
        <dbReference type="EMBL" id="MDI9242234.1"/>
    </source>
</evidence>
<name>A0AAP4B9K2_9FIRM</name>
<proteinExistence type="predicted"/>
<sequence length="137" mass="14846">MNTKVMETKERHDRGFNCCQAVACTYSEQFGMDEATAFKACEAFGAGMGGMEGTCGAVSGAVFLAGLKNSCGNLEKPVSKAQTYQLSREITERFKKKNGSLVCSELKGVETKKPLRSCEGCILDAARLVEEILLEKE</sequence>
<gene>
    <name evidence="1" type="ORF">QJ036_07040</name>
</gene>
<dbReference type="RefSeq" id="WP_283230683.1">
    <property type="nucleotide sequence ID" value="NZ_JASGBQ010000009.1"/>
</dbReference>
<evidence type="ECO:0000313" key="2">
    <source>
        <dbReference type="Proteomes" id="UP001300383"/>
    </source>
</evidence>